<dbReference type="SUPFAM" id="SSF51735">
    <property type="entry name" value="NAD(P)-binding Rossmann-fold domains"/>
    <property type="match status" value="1"/>
</dbReference>
<name>A0A329Y9J6_RHITR</name>
<dbReference type="GO" id="GO:0016491">
    <property type="term" value="F:oxidoreductase activity"/>
    <property type="evidence" value="ECO:0007669"/>
    <property type="project" value="UniProtKB-KW"/>
</dbReference>
<dbReference type="Gene3D" id="3.40.50.720">
    <property type="entry name" value="NAD(P)-binding Rossmann-like Domain"/>
    <property type="match status" value="1"/>
</dbReference>
<evidence type="ECO:0000256" key="4">
    <source>
        <dbReference type="RuleBase" id="RU000363"/>
    </source>
</evidence>
<dbReference type="Pfam" id="PF00106">
    <property type="entry name" value="adh_short"/>
    <property type="match status" value="1"/>
</dbReference>
<dbReference type="PANTHER" id="PTHR43391">
    <property type="entry name" value="RETINOL DEHYDROGENASE-RELATED"/>
    <property type="match status" value="1"/>
</dbReference>
<proteinExistence type="inferred from homology"/>
<sequence>MNIENKTVLITGANRGIGRALMDEALRRGAKRVYSGSRSEQRHDDERVTFVKLDITDERDVRETVGTIGKLDILINNAGIFMPDDLGDADIINRHLAVNFFGPLKVTQAFLPALMRSKGAIINNLSLSALVPVASTPAYSLSKAAAHNLMQAFRALLSAHDVTVHNCFTGPVDTDMTRGFEVPKSPPGLVAAGIFNGFERGEEDIFPDPYSERIADGWHTSVIKALEREFAAYVPPIAEAALDCCHH</sequence>
<dbReference type="InterPro" id="IPR036291">
    <property type="entry name" value="NAD(P)-bd_dom_sf"/>
</dbReference>
<dbReference type="RefSeq" id="WP_112345897.1">
    <property type="nucleotide sequence ID" value="NZ_QMKK01000061.1"/>
</dbReference>
<dbReference type="OrthoDB" id="7593130at2"/>
<dbReference type="PANTHER" id="PTHR43391:SF14">
    <property type="entry name" value="DEHYDROGENASE_REDUCTASE SDR FAMILY PROTEIN 7-LIKE"/>
    <property type="match status" value="1"/>
</dbReference>
<dbReference type="Proteomes" id="UP000251205">
    <property type="component" value="Unassembled WGS sequence"/>
</dbReference>
<dbReference type="PRINTS" id="PR00080">
    <property type="entry name" value="SDRFAMILY"/>
</dbReference>
<dbReference type="EMBL" id="QMKK01000061">
    <property type="protein sequence ID" value="RAX37635.1"/>
    <property type="molecule type" value="Genomic_DNA"/>
</dbReference>
<gene>
    <name evidence="5" type="ORF">DQ393_31000</name>
</gene>
<protein>
    <submittedName>
        <fullName evidence="5">Short-chain dehydrogenase</fullName>
    </submittedName>
</protein>
<accession>A0A329Y9J6</accession>
<evidence type="ECO:0000313" key="5">
    <source>
        <dbReference type="EMBL" id="RAX37635.1"/>
    </source>
</evidence>
<dbReference type="InterPro" id="IPR002347">
    <property type="entry name" value="SDR_fam"/>
</dbReference>
<evidence type="ECO:0000256" key="3">
    <source>
        <dbReference type="ARBA" id="ARBA00023002"/>
    </source>
</evidence>
<comment type="similarity">
    <text evidence="1 4">Belongs to the short-chain dehydrogenases/reductases (SDR) family.</text>
</comment>
<evidence type="ECO:0000313" key="6">
    <source>
        <dbReference type="Proteomes" id="UP000251205"/>
    </source>
</evidence>
<organism evidence="5 6">
    <name type="scientific">Rhizobium tropici</name>
    <dbReference type="NCBI Taxonomy" id="398"/>
    <lineage>
        <taxon>Bacteria</taxon>
        <taxon>Pseudomonadati</taxon>
        <taxon>Pseudomonadota</taxon>
        <taxon>Alphaproteobacteria</taxon>
        <taxon>Hyphomicrobiales</taxon>
        <taxon>Rhizobiaceae</taxon>
        <taxon>Rhizobium/Agrobacterium group</taxon>
        <taxon>Rhizobium</taxon>
    </lineage>
</organism>
<keyword evidence="3" id="KW-0560">Oxidoreductase</keyword>
<dbReference type="AlphaFoldDB" id="A0A329Y9J6"/>
<comment type="caution">
    <text evidence="5">The sequence shown here is derived from an EMBL/GenBank/DDBJ whole genome shotgun (WGS) entry which is preliminary data.</text>
</comment>
<evidence type="ECO:0000256" key="1">
    <source>
        <dbReference type="ARBA" id="ARBA00006484"/>
    </source>
</evidence>
<dbReference type="PRINTS" id="PR00081">
    <property type="entry name" value="GDHRDH"/>
</dbReference>
<evidence type="ECO:0000256" key="2">
    <source>
        <dbReference type="ARBA" id="ARBA00022857"/>
    </source>
</evidence>
<keyword evidence="2" id="KW-0521">NADP</keyword>
<reference evidence="5 6" key="1">
    <citation type="submission" date="2018-06" db="EMBL/GenBank/DDBJ databases">
        <title>Whole Genome Sequence of an efficient microsymbiont, Rhizobium tropici.</title>
        <authorList>
            <person name="Srinivasan R."/>
            <person name="Singh H.V."/>
            <person name="Srivastava R."/>
            <person name="Kumari B."/>
            <person name="Radhakrishna A."/>
        </authorList>
    </citation>
    <scope>NUCLEOTIDE SEQUENCE [LARGE SCALE GENOMIC DNA]</scope>
    <source>
        <strain evidence="5 6">IGFRI Rhizo-19</strain>
    </source>
</reference>